<dbReference type="EMBL" id="JAJVDC020000006">
    <property type="protein sequence ID" value="KAL1636484.1"/>
    <property type="molecule type" value="Genomic_DNA"/>
</dbReference>
<comment type="caution">
    <text evidence="5">The sequence shown here is derived from an EMBL/GenBank/DDBJ whole genome shotgun (WGS) entry which is preliminary data.</text>
</comment>
<keyword evidence="1 2" id="KW-0238">DNA-binding</keyword>
<feature type="compositionally biased region" description="Basic and acidic residues" evidence="3">
    <location>
        <begin position="467"/>
        <end position="480"/>
    </location>
</feature>
<feature type="compositionally biased region" description="Low complexity" evidence="3">
    <location>
        <begin position="428"/>
        <end position="443"/>
    </location>
</feature>
<feature type="domain" description="NDT80" evidence="4">
    <location>
        <begin position="107"/>
        <end position="342"/>
    </location>
</feature>
<feature type="DNA-binding region" description="NDT80" evidence="2">
    <location>
        <begin position="107"/>
        <end position="342"/>
    </location>
</feature>
<name>A0ABR3TAA9_9PEZI</name>
<dbReference type="PANTHER" id="PTHR35144:SF1">
    <property type="entry name" value="PROTEIN PACG"/>
    <property type="match status" value="1"/>
</dbReference>
<evidence type="ECO:0000256" key="3">
    <source>
        <dbReference type="SAM" id="MobiDB-lite"/>
    </source>
</evidence>
<proteinExistence type="predicted"/>
<dbReference type="InterPro" id="IPR008967">
    <property type="entry name" value="p53-like_TF_DNA-bd_sf"/>
</dbReference>
<dbReference type="InterPro" id="IPR037141">
    <property type="entry name" value="NDT80_DNA-bd_dom_sf"/>
</dbReference>
<dbReference type="SUPFAM" id="SSF49417">
    <property type="entry name" value="p53-like transcription factors"/>
    <property type="match status" value="1"/>
</dbReference>
<dbReference type="PROSITE" id="PS51517">
    <property type="entry name" value="NDT80"/>
    <property type="match status" value="1"/>
</dbReference>
<gene>
    <name evidence="5" type="ORF">SLS56_001067</name>
</gene>
<dbReference type="Proteomes" id="UP001521116">
    <property type="component" value="Unassembled WGS sequence"/>
</dbReference>
<evidence type="ECO:0000313" key="6">
    <source>
        <dbReference type="Proteomes" id="UP001521116"/>
    </source>
</evidence>
<sequence length="561" mass="61963">MEGFDTITMNYLAPSMQLSGVTAPDALQGPLLPLDNLDGHSNFDQETFAGCDPPALRSAAASMMLIASRSEDATYQHHPLHPGQQPPLKRYSTAYEDPFSDALSAYDQQTQPDTALPDGDSVERDNKLLSFSPPSFPYTILDYAYRRTSISLSAQLRGMFFLAESPWASAGDNAAPPTELTCYRRNLFQITGTITLPRTLQYIMTEQGEQIPVLAQELTISATESVEGNPVKIISVPWKTPASSTQIVEDKTEKEPPSIPLDLSNGQELDSEYVSFPIAWKRLQFRIATANNGRRKELQQHFVVRLKVMATLSNGMRVSICEVQSGAIIVRGRSPRNFQSRKDFPIGNSTAARKSHTPAQPTRTSTGTESGQNHHSHKREHSTATTVEIPQMPFQFDPNDTLVSPDFFEWKIPTSQTGAMTAIPPAPASYSMPPAPAYAQSSPDLTRHTSQPRPALSQPISLSLTEDEAKKPESPSESSKKLPKLTQPPARAPSFSINLISSPDESADLLYEYFPLGLDDWMPPVDAVYRPHVVHHTNLPQDPKAMAVRNRSKRYFSESSP</sequence>
<dbReference type="InterPro" id="IPR024061">
    <property type="entry name" value="NDT80_DNA-bd_dom"/>
</dbReference>
<evidence type="ECO:0000313" key="5">
    <source>
        <dbReference type="EMBL" id="KAL1636484.1"/>
    </source>
</evidence>
<dbReference type="InterPro" id="IPR052605">
    <property type="entry name" value="Fungal_trans_regulator"/>
</dbReference>
<organism evidence="5 6">
    <name type="scientific">Neofusicoccum ribis</name>
    <dbReference type="NCBI Taxonomy" id="45134"/>
    <lineage>
        <taxon>Eukaryota</taxon>
        <taxon>Fungi</taxon>
        <taxon>Dikarya</taxon>
        <taxon>Ascomycota</taxon>
        <taxon>Pezizomycotina</taxon>
        <taxon>Dothideomycetes</taxon>
        <taxon>Dothideomycetes incertae sedis</taxon>
        <taxon>Botryosphaeriales</taxon>
        <taxon>Botryosphaeriaceae</taxon>
        <taxon>Neofusicoccum</taxon>
    </lineage>
</organism>
<feature type="region of interest" description="Disordered" evidence="3">
    <location>
        <begin position="422"/>
        <end position="498"/>
    </location>
</feature>
<feature type="compositionally biased region" description="Polar residues" evidence="3">
    <location>
        <begin position="347"/>
        <end position="373"/>
    </location>
</feature>
<evidence type="ECO:0000256" key="1">
    <source>
        <dbReference type="ARBA" id="ARBA00023125"/>
    </source>
</evidence>
<accession>A0ABR3TAA9</accession>
<dbReference type="Gene3D" id="2.60.40.1390">
    <property type="entry name" value="NDT80 DNA-binding domain"/>
    <property type="match status" value="1"/>
</dbReference>
<evidence type="ECO:0000259" key="4">
    <source>
        <dbReference type="PROSITE" id="PS51517"/>
    </source>
</evidence>
<dbReference type="PANTHER" id="PTHR35144">
    <property type="entry name" value="MEIOSIS-SPECIFIC TRANSCRIPTION FACTOR NDT80"/>
    <property type="match status" value="1"/>
</dbReference>
<reference evidence="5 6" key="1">
    <citation type="submission" date="2024-02" db="EMBL/GenBank/DDBJ databases">
        <title>De novo assembly and annotation of 12 fungi associated with fruit tree decline syndrome in Ontario, Canada.</title>
        <authorList>
            <person name="Sulman M."/>
            <person name="Ellouze W."/>
            <person name="Ilyukhin E."/>
        </authorList>
    </citation>
    <scope>NUCLEOTIDE SEQUENCE [LARGE SCALE GENOMIC DNA]</scope>
    <source>
        <strain evidence="5 6">M1-105</strain>
    </source>
</reference>
<evidence type="ECO:0000256" key="2">
    <source>
        <dbReference type="PROSITE-ProRule" id="PRU00850"/>
    </source>
</evidence>
<keyword evidence="6" id="KW-1185">Reference proteome</keyword>
<feature type="region of interest" description="Disordered" evidence="3">
    <location>
        <begin position="337"/>
        <end position="385"/>
    </location>
</feature>
<dbReference type="Pfam" id="PF05224">
    <property type="entry name" value="NDT80_PhoG"/>
    <property type="match status" value="1"/>
</dbReference>
<protein>
    <recommendedName>
        <fullName evidence="4">NDT80 domain-containing protein</fullName>
    </recommendedName>
</protein>
<feature type="compositionally biased region" description="Polar residues" evidence="3">
    <location>
        <begin position="448"/>
        <end position="464"/>
    </location>
</feature>